<dbReference type="InterPro" id="IPR013324">
    <property type="entry name" value="RNA_pol_sigma_r3/r4-like"/>
</dbReference>
<dbReference type="SUPFAM" id="SSF88659">
    <property type="entry name" value="Sigma3 and sigma4 domains of RNA polymerase sigma factors"/>
    <property type="match status" value="1"/>
</dbReference>
<proteinExistence type="predicted"/>
<dbReference type="EMBL" id="CP025066">
    <property type="protein sequence ID" value="AUX09270.1"/>
    <property type="molecule type" value="Genomic_DNA"/>
</dbReference>
<sequence>MRHLIEEELERLLTEADEIKVYKRLVFLKLLYGEATLAEAAEDVGISEGTASTGLSAGIRVDWGN</sequence>
<name>A0A343TJJ8_9EURY</name>
<reference evidence="2" key="1">
    <citation type="submission" date="2017-11" db="EMBL/GenBank/DDBJ databases">
        <title>Phenotypic and genomic properties of facultatively anaerobic sulfur-reducing natronoarchaea from hypersaline soda lakes.</title>
        <authorList>
            <person name="Sorokin D.Y."/>
            <person name="Kublanov I.V."/>
            <person name="Roman P."/>
            <person name="Sinninghe Damste J.S."/>
            <person name="Golyshin P.N."/>
            <person name="Rojo D."/>
            <person name="Ciordia S."/>
            <person name="Mena M.D.C."/>
            <person name="Ferrer M."/>
            <person name="Messina E."/>
            <person name="Smedile F."/>
            <person name="La Spada G."/>
            <person name="La Cono V."/>
            <person name="Yakimov M.M."/>
        </authorList>
    </citation>
    <scope>NUCLEOTIDE SEQUENCE [LARGE SCALE GENOMIC DNA]</scope>
    <source>
        <strain evidence="2">AArc-Sl</strain>
    </source>
</reference>
<protein>
    <submittedName>
        <fullName evidence="1">Transposase</fullName>
    </submittedName>
</protein>
<evidence type="ECO:0000313" key="1">
    <source>
        <dbReference type="EMBL" id="AUX09270.1"/>
    </source>
</evidence>
<keyword evidence="2" id="KW-1185">Reference proteome</keyword>
<evidence type="ECO:0000313" key="2">
    <source>
        <dbReference type="Proteomes" id="UP000263012"/>
    </source>
</evidence>
<accession>A0A343TJJ8</accession>
<dbReference type="Proteomes" id="UP000263012">
    <property type="component" value="Chromosome"/>
</dbReference>
<dbReference type="KEGG" id="hdf:AArcSl_1641"/>
<organism evidence="1 2">
    <name type="scientific">Halalkaliarchaeum desulfuricum</name>
    <dbReference type="NCBI Taxonomy" id="2055893"/>
    <lineage>
        <taxon>Archaea</taxon>
        <taxon>Methanobacteriati</taxon>
        <taxon>Methanobacteriota</taxon>
        <taxon>Stenosarchaea group</taxon>
        <taxon>Halobacteria</taxon>
        <taxon>Halobacteriales</taxon>
        <taxon>Haloferacaceae</taxon>
        <taxon>Halalkaliarchaeum</taxon>
    </lineage>
</organism>
<dbReference type="AlphaFoldDB" id="A0A343TJJ8"/>
<gene>
    <name evidence="1" type="ORF">AArcSl_1641</name>
</gene>